<feature type="non-terminal residue" evidence="3">
    <location>
        <position position="61"/>
    </location>
</feature>
<protein>
    <submittedName>
        <fullName evidence="3">Uncharacterized protein</fullName>
    </submittedName>
</protein>
<feature type="signal peptide" evidence="2">
    <location>
        <begin position="1"/>
        <end position="21"/>
    </location>
</feature>
<reference evidence="3 4" key="1">
    <citation type="submission" date="2020-03" db="EMBL/GenBank/DDBJ databases">
        <title>Roseomonas selenitidurans sp. nov. isolated from urban soil.</title>
        <authorList>
            <person name="Liu H."/>
        </authorList>
    </citation>
    <scope>NUCLEOTIDE SEQUENCE [LARGE SCALE GENOMIC DNA]</scope>
    <source>
        <strain evidence="3 4">BU-1</strain>
    </source>
</reference>
<name>A0ABX1EE70_9PROT</name>
<dbReference type="RefSeq" id="WP_209318732.1">
    <property type="nucleotide sequence ID" value="NZ_JAAVNE010000055.1"/>
</dbReference>
<feature type="region of interest" description="Disordered" evidence="1">
    <location>
        <begin position="19"/>
        <end position="61"/>
    </location>
</feature>
<evidence type="ECO:0000256" key="1">
    <source>
        <dbReference type="SAM" id="MobiDB-lite"/>
    </source>
</evidence>
<evidence type="ECO:0000313" key="3">
    <source>
        <dbReference type="EMBL" id="NKC33832.1"/>
    </source>
</evidence>
<evidence type="ECO:0000313" key="4">
    <source>
        <dbReference type="Proteomes" id="UP000787635"/>
    </source>
</evidence>
<organism evidence="3 4">
    <name type="scientific">Falsiroseomonas selenitidurans</name>
    <dbReference type="NCBI Taxonomy" id="2716335"/>
    <lineage>
        <taxon>Bacteria</taxon>
        <taxon>Pseudomonadati</taxon>
        <taxon>Pseudomonadota</taxon>
        <taxon>Alphaproteobacteria</taxon>
        <taxon>Acetobacterales</taxon>
        <taxon>Roseomonadaceae</taxon>
        <taxon>Falsiroseomonas</taxon>
    </lineage>
</organism>
<proteinExistence type="predicted"/>
<feature type="chain" id="PRO_5047308169" evidence="2">
    <location>
        <begin position="22"/>
        <end position="61"/>
    </location>
</feature>
<comment type="caution">
    <text evidence="3">The sequence shown here is derived from an EMBL/GenBank/DDBJ whole genome shotgun (WGS) entry which is preliminary data.</text>
</comment>
<sequence>MATLRTALLAMLLLGPGAAGAQSSLAPTQGSLPPPRPTSAPRLVPAEQPRNLAAPPPRAAA</sequence>
<dbReference type="Proteomes" id="UP000787635">
    <property type="component" value="Unassembled WGS sequence"/>
</dbReference>
<accession>A0ABX1EE70</accession>
<evidence type="ECO:0000256" key="2">
    <source>
        <dbReference type="SAM" id="SignalP"/>
    </source>
</evidence>
<gene>
    <name evidence="3" type="ORF">HEQ75_23425</name>
</gene>
<dbReference type="EMBL" id="JAAVNE010000055">
    <property type="protein sequence ID" value="NKC33832.1"/>
    <property type="molecule type" value="Genomic_DNA"/>
</dbReference>
<keyword evidence="4" id="KW-1185">Reference proteome</keyword>
<keyword evidence="2" id="KW-0732">Signal</keyword>